<organism evidence="2 3">
    <name type="scientific">Lichtheimia corymbifera JMRC:FSU:9682</name>
    <dbReference type="NCBI Taxonomy" id="1263082"/>
    <lineage>
        <taxon>Eukaryota</taxon>
        <taxon>Fungi</taxon>
        <taxon>Fungi incertae sedis</taxon>
        <taxon>Mucoromycota</taxon>
        <taxon>Mucoromycotina</taxon>
        <taxon>Mucoromycetes</taxon>
        <taxon>Mucorales</taxon>
        <taxon>Lichtheimiaceae</taxon>
        <taxon>Lichtheimia</taxon>
    </lineage>
</organism>
<proteinExistence type="predicted"/>
<dbReference type="SUPFAM" id="SSF51395">
    <property type="entry name" value="FMN-linked oxidoreductases"/>
    <property type="match status" value="1"/>
</dbReference>
<dbReference type="Pfam" id="PF00724">
    <property type="entry name" value="Oxidored_FMN"/>
    <property type="match status" value="1"/>
</dbReference>
<dbReference type="AlphaFoldDB" id="A0A068S3T0"/>
<dbReference type="PANTHER" id="PTHR22893">
    <property type="entry name" value="NADH OXIDOREDUCTASE-RELATED"/>
    <property type="match status" value="1"/>
</dbReference>
<dbReference type="OrthoDB" id="276546at2759"/>
<dbReference type="GO" id="GO:0010181">
    <property type="term" value="F:FMN binding"/>
    <property type="evidence" value="ECO:0007669"/>
    <property type="project" value="InterPro"/>
</dbReference>
<dbReference type="Proteomes" id="UP000027586">
    <property type="component" value="Unassembled WGS sequence"/>
</dbReference>
<evidence type="ECO:0000313" key="3">
    <source>
        <dbReference type="Proteomes" id="UP000027586"/>
    </source>
</evidence>
<evidence type="ECO:0000313" key="2">
    <source>
        <dbReference type="EMBL" id="CDH56944.1"/>
    </source>
</evidence>
<dbReference type="VEuPathDB" id="FungiDB:LCOR_07946.1"/>
<dbReference type="STRING" id="1263082.A0A068S3T0"/>
<gene>
    <name evidence="2" type="ORF">LCOR_07946.1</name>
</gene>
<comment type="caution">
    <text evidence="2">The sequence shown here is derived from an EMBL/GenBank/DDBJ whole genome shotgun (WGS) entry which is preliminary data.</text>
</comment>
<evidence type="ECO:0000259" key="1">
    <source>
        <dbReference type="Pfam" id="PF00724"/>
    </source>
</evidence>
<dbReference type="EMBL" id="CBTN010000042">
    <property type="protein sequence ID" value="CDH56944.1"/>
    <property type="molecule type" value="Genomic_DNA"/>
</dbReference>
<dbReference type="InterPro" id="IPR001155">
    <property type="entry name" value="OxRdtase_FMN_N"/>
</dbReference>
<dbReference type="GO" id="GO:0016491">
    <property type="term" value="F:oxidoreductase activity"/>
    <property type="evidence" value="ECO:0007669"/>
    <property type="project" value="InterPro"/>
</dbReference>
<dbReference type="InterPro" id="IPR045247">
    <property type="entry name" value="Oye-like"/>
</dbReference>
<reference evidence="2" key="1">
    <citation type="submission" date="2013-08" db="EMBL/GenBank/DDBJ databases">
        <title>Gene expansion shapes genome architecture in the human pathogen Lichtheimia corymbifera: an evolutionary genomics analysis in the ancient terrestrial Mucorales (Mucoromycotina).</title>
        <authorList>
            <person name="Schwartze V.U."/>
            <person name="Winter S."/>
            <person name="Shelest E."/>
            <person name="Marcet-Houben M."/>
            <person name="Horn F."/>
            <person name="Wehner S."/>
            <person name="Hoffmann K."/>
            <person name="Riege K."/>
            <person name="Sammeth M."/>
            <person name="Nowrousian M."/>
            <person name="Valiante V."/>
            <person name="Linde J."/>
            <person name="Jacobsen I.D."/>
            <person name="Marz M."/>
            <person name="Brakhage A.A."/>
            <person name="Gabaldon T."/>
            <person name="Bocker S."/>
            <person name="Voigt K."/>
        </authorList>
    </citation>
    <scope>NUCLEOTIDE SEQUENCE [LARGE SCALE GENOMIC DNA]</scope>
    <source>
        <strain evidence="2">FSU 9682</strain>
    </source>
</reference>
<dbReference type="Gene3D" id="3.20.20.70">
    <property type="entry name" value="Aldolase class I"/>
    <property type="match status" value="1"/>
</dbReference>
<keyword evidence="3" id="KW-1185">Reference proteome</keyword>
<sequence length="366" mass="40574">MVSSSALFSPIQLGASKLQHRVVLAPLTRFRSDDNHVPTELNKEYYTQRATPGGLLITEATFISPTSGLYPHAPGIYTQEQINAWKSITDAVHAKQGVIYLQLWHVGRATSSTFMNGHTPDSASAIPISGTSLFTGKEWEVPHALTVEEIKGIVGDYAQAAKNAIEAGFDGVEIHSANGYLLDQFINTSSNKRTDEYGGPIENRTRFTLEVVDAVTNAIGAERVGIRFSPWSEFQDMVDETPYDTWGYLVSQLQEKHSDMAYIHMIEPRDDFSRKTKNDTANTLDPFRKIWKGTFISAGGYTTNPALAEKVAEETGNLVAIGRAFIANPDIVERLRNGWPLTKYNRDTFYSPGAVGYTDYPFYNSA</sequence>
<dbReference type="FunFam" id="3.20.20.70:FF:000138">
    <property type="entry name" value="NADPH dehydrogenase 1"/>
    <property type="match status" value="1"/>
</dbReference>
<protein>
    <submittedName>
        <fullName evidence="2">Nadh:flavin oxidoreductase nadh oxidase</fullName>
    </submittedName>
</protein>
<feature type="domain" description="NADH:flavin oxidoreductase/NADH oxidase N-terminal" evidence="1">
    <location>
        <begin position="7"/>
        <end position="340"/>
    </location>
</feature>
<dbReference type="CDD" id="cd02933">
    <property type="entry name" value="OYE_like_FMN"/>
    <property type="match status" value="1"/>
</dbReference>
<accession>A0A068S3T0</accession>
<dbReference type="InterPro" id="IPR013785">
    <property type="entry name" value="Aldolase_TIM"/>
</dbReference>
<name>A0A068S3T0_9FUNG</name>
<dbReference type="PANTHER" id="PTHR22893:SF91">
    <property type="entry name" value="NADPH DEHYDROGENASE 2-RELATED"/>
    <property type="match status" value="1"/>
</dbReference>